<protein>
    <submittedName>
        <fullName evidence="1">Uncharacterized protein</fullName>
    </submittedName>
</protein>
<gene>
    <name evidence="1" type="ORF">RCC_08849</name>
</gene>
<dbReference type="Proteomes" id="UP000225277">
    <property type="component" value="Unassembled WGS sequence"/>
</dbReference>
<sequence length="285" mass="32275">MAFNVALLQDIRLLVSCSNGTGEDVFTINCTSPQEVRDIWHSIEEGQTAYFAKLRATHRGLYKIRLDLANDFSVTSDPISTLSRELPNPIPASMISHVERFEICEPILHTHQPPASSERYDCLRRFTFQFQRKLDGQWGVLPVIWQVLKTKNPPLQEHIARYTEATITRSMREAIQDVLLLAHKADPKAPLHPKLLWDLQQAIARGTMDEPGELPPDLPVSRFGEYGKRLAGVLVGEQQGVMPEAPPMVQTAKFGEYAQQSRQKAARMYRSACRDGVDSVWEELL</sequence>
<proteinExistence type="predicted"/>
<dbReference type="GeneID" id="35603929"/>
<evidence type="ECO:0000313" key="1">
    <source>
        <dbReference type="EMBL" id="CZT23139.1"/>
    </source>
</evidence>
<dbReference type="AlphaFoldDB" id="A0A2D3VIQ6"/>
<dbReference type="RefSeq" id="XP_023629863.1">
    <property type="nucleotide sequence ID" value="XM_023774095.1"/>
</dbReference>
<dbReference type="EMBL" id="FJUY01000015">
    <property type="protein sequence ID" value="CZT23139.1"/>
    <property type="molecule type" value="Genomic_DNA"/>
</dbReference>
<organism evidence="1 2">
    <name type="scientific">Ramularia collo-cygni</name>
    <dbReference type="NCBI Taxonomy" id="112498"/>
    <lineage>
        <taxon>Eukaryota</taxon>
        <taxon>Fungi</taxon>
        <taxon>Dikarya</taxon>
        <taxon>Ascomycota</taxon>
        <taxon>Pezizomycotina</taxon>
        <taxon>Dothideomycetes</taxon>
        <taxon>Dothideomycetidae</taxon>
        <taxon>Mycosphaerellales</taxon>
        <taxon>Mycosphaerellaceae</taxon>
        <taxon>Ramularia</taxon>
    </lineage>
</organism>
<accession>A0A2D3VIQ6</accession>
<evidence type="ECO:0000313" key="2">
    <source>
        <dbReference type="Proteomes" id="UP000225277"/>
    </source>
</evidence>
<reference evidence="1 2" key="1">
    <citation type="submission" date="2016-03" db="EMBL/GenBank/DDBJ databases">
        <authorList>
            <person name="Ploux O."/>
        </authorList>
    </citation>
    <scope>NUCLEOTIDE SEQUENCE [LARGE SCALE GENOMIC DNA]</scope>
    <source>
        <strain evidence="1 2">URUG2</strain>
    </source>
</reference>
<keyword evidence="2" id="KW-1185">Reference proteome</keyword>
<name>A0A2D3VIQ6_9PEZI</name>